<sequence>MRGDNRDFLEIETSLEAFLADDEVLNKMEMINGTINDWEKWLQIELQYYFQSHPLFSCEREKQFSLLLPGSEKKQVMSVDLVLKRESKKAEQDIYVELKCVKKLSTLRRVLNKDYTKLQLLAQYQPMRSFWCIAFYWNYDESNVDMAPFLAGYKYAVHSAIDLCGCGDPLCEEAKMGYVIIGGKR</sequence>
<keyword evidence="2" id="KW-1185">Reference proteome</keyword>
<organism evidence="1 2">
    <name type="scientific">Kosakonia oryzendophytica</name>
    <dbReference type="NCBI Taxonomy" id="1005665"/>
    <lineage>
        <taxon>Bacteria</taxon>
        <taxon>Pseudomonadati</taxon>
        <taxon>Pseudomonadota</taxon>
        <taxon>Gammaproteobacteria</taxon>
        <taxon>Enterobacterales</taxon>
        <taxon>Enterobacteriaceae</taxon>
        <taxon>Kosakonia</taxon>
    </lineage>
</organism>
<gene>
    <name evidence="1" type="ORF">GA0061071_10494</name>
</gene>
<evidence type="ECO:0008006" key="3">
    <source>
        <dbReference type="Google" id="ProtNLM"/>
    </source>
</evidence>
<proteinExistence type="predicted"/>
<dbReference type="OrthoDB" id="6874078at2"/>
<evidence type="ECO:0000313" key="1">
    <source>
        <dbReference type="EMBL" id="SCC01359.1"/>
    </source>
</evidence>
<dbReference type="AlphaFoldDB" id="A0A1C4B3F8"/>
<accession>A0A1C4B3F8</accession>
<name>A0A1C4B3F8_9ENTR</name>
<dbReference type="EMBL" id="FMAY01000004">
    <property type="protein sequence ID" value="SCC01359.1"/>
    <property type="molecule type" value="Genomic_DNA"/>
</dbReference>
<dbReference type="RefSeq" id="WP_088237155.1">
    <property type="nucleotide sequence ID" value="NZ_FMAY01000004.1"/>
</dbReference>
<reference evidence="2" key="1">
    <citation type="submission" date="2016-08" db="EMBL/GenBank/DDBJ databases">
        <authorList>
            <person name="Varghese N."/>
            <person name="Submissions Spin"/>
        </authorList>
    </citation>
    <scope>NUCLEOTIDE SEQUENCE [LARGE SCALE GENOMIC DNA]</scope>
    <source>
        <strain evidence="2">REICA_082</strain>
    </source>
</reference>
<protein>
    <recommendedName>
        <fullName evidence="3">PD-(D/E)XK nuclease superfamily protein</fullName>
    </recommendedName>
</protein>
<dbReference type="Proteomes" id="UP000198975">
    <property type="component" value="Unassembled WGS sequence"/>
</dbReference>
<evidence type="ECO:0000313" key="2">
    <source>
        <dbReference type="Proteomes" id="UP000198975"/>
    </source>
</evidence>